<proteinExistence type="predicted"/>
<keyword evidence="3" id="KW-1185">Reference proteome</keyword>
<evidence type="ECO:0000313" key="2">
    <source>
        <dbReference type="EMBL" id="MEA5260184.1"/>
    </source>
</evidence>
<evidence type="ECO:0000256" key="1">
    <source>
        <dbReference type="SAM" id="SignalP"/>
    </source>
</evidence>
<evidence type="ECO:0008006" key="4">
    <source>
        <dbReference type="Google" id="ProtNLM"/>
    </source>
</evidence>
<name>A0ABU5QTY9_9BACT</name>
<dbReference type="Pfam" id="PF08309">
    <property type="entry name" value="LVIVD"/>
    <property type="match status" value="3"/>
</dbReference>
<gene>
    <name evidence="2" type="ORF">VB264_20465</name>
</gene>
<keyword evidence="1" id="KW-0732">Signal</keyword>
<dbReference type="RefSeq" id="WP_323252463.1">
    <property type="nucleotide sequence ID" value="NZ_JAYFUL010000047.1"/>
</dbReference>
<organism evidence="2 3">
    <name type="scientific">Arcicella aquatica</name>
    <dbReference type="NCBI Taxonomy" id="217141"/>
    <lineage>
        <taxon>Bacteria</taxon>
        <taxon>Pseudomonadati</taxon>
        <taxon>Bacteroidota</taxon>
        <taxon>Cytophagia</taxon>
        <taxon>Cytophagales</taxon>
        <taxon>Flectobacillaceae</taxon>
        <taxon>Arcicella</taxon>
    </lineage>
</organism>
<feature type="chain" id="PRO_5046079959" description="LVIVD repeat-containing protein" evidence="1">
    <location>
        <begin position="26"/>
        <end position="429"/>
    </location>
</feature>
<dbReference type="PROSITE" id="PS51257">
    <property type="entry name" value="PROKAR_LIPOPROTEIN"/>
    <property type="match status" value="1"/>
</dbReference>
<dbReference type="Proteomes" id="UP001304671">
    <property type="component" value="Unassembled WGS sequence"/>
</dbReference>
<dbReference type="EMBL" id="JAYFUL010000047">
    <property type="protein sequence ID" value="MEA5260184.1"/>
    <property type="molecule type" value="Genomic_DNA"/>
</dbReference>
<protein>
    <recommendedName>
        <fullName evidence="4">LVIVD repeat-containing protein</fullName>
    </recommendedName>
</protein>
<evidence type="ECO:0000313" key="3">
    <source>
        <dbReference type="Proteomes" id="UP001304671"/>
    </source>
</evidence>
<sequence>MKKTLLRAIHFIALLIAFVSCKDHCQETNTYRGTESVLISLNELRNSVKALPAQDLVNPGKIYVKDNYLFINEIKKGFHVIDNSNPASPKAIAFIQVLGNIDIAVQDNILYADSYTDFVAFDISNPAAIKEVSRVNEVFTYGVADGISWSYNANNQTIYDYKWKWYSTTQEVSCDPSYYPIAYYNSWSLYSSLSSSSSTGSAAKGAGVGGSTARFTIANNHLYAVTQDEMKLFSLANPEKPTKDASIKLGFGIETIFPYKNKLFLGTTTGMQIWNNENPSNPTFLSRLDHVRACDPVVVEDDIAYVTLRSVNNFSRCGAAVANQLDVINVSNPATPVLLKSYPMDSPYGLGIDNKKLFICEGKGGLKTFNATNSMDIKQIQHFTDMNTYDVIPLNGTLMLIGKDGLYQYDYKDANNLKLLSKILVKREN</sequence>
<comment type="caution">
    <text evidence="2">The sequence shown here is derived from an EMBL/GenBank/DDBJ whole genome shotgun (WGS) entry which is preliminary data.</text>
</comment>
<accession>A0ABU5QTY9</accession>
<dbReference type="SUPFAM" id="SSF63825">
    <property type="entry name" value="YWTD domain"/>
    <property type="match status" value="1"/>
</dbReference>
<dbReference type="InterPro" id="IPR013211">
    <property type="entry name" value="LVIVD"/>
</dbReference>
<feature type="signal peptide" evidence="1">
    <location>
        <begin position="1"/>
        <end position="25"/>
    </location>
</feature>
<reference evidence="2 3" key="1">
    <citation type="submission" date="2023-12" db="EMBL/GenBank/DDBJ databases">
        <title>Novel species of the genus Arcicella isolated from rivers.</title>
        <authorList>
            <person name="Lu H."/>
        </authorList>
    </citation>
    <scope>NUCLEOTIDE SEQUENCE [LARGE SCALE GENOMIC DNA]</scope>
    <source>
        <strain evidence="2 3">LMG 21963</strain>
    </source>
</reference>